<name>A0A9Q0MA78_BLOTA</name>
<dbReference type="SUPFAM" id="SSF56276">
    <property type="entry name" value="S-adenosylmethionine decarboxylase"/>
    <property type="match status" value="1"/>
</dbReference>
<dbReference type="Pfam" id="PF01536">
    <property type="entry name" value="SAM_decarbox"/>
    <property type="match status" value="1"/>
</dbReference>
<keyword evidence="7" id="KW-1185">Reference proteome</keyword>
<evidence type="ECO:0000256" key="5">
    <source>
        <dbReference type="ARBA" id="ARBA00048112"/>
    </source>
</evidence>
<dbReference type="AlphaFoldDB" id="A0A9Q0MA78"/>
<evidence type="ECO:0000313" key="7">
    <source>
        <dbReference type="Proteomes" id="UP001142055"/>
    </source>
</evidence>
<keyword evidence="4" id="KW-0620">Polyamine biosynthesis</keyword>
<reference evidence="6" key="1">
    <citation type="submission" date="2022-12" db="EMBL/GenBank/DDBJ databases">
        <title>Genome assemblies of Blomia tropicalis.</title>
        <authorList>
            <person name="Cui Y."/>
        </authorList>
    </citation>
    <scope>NUCLEOTIDE SEQUENCE</scope>
    <source>
        <tissue evidence="6">Adult mites</tissue>
    </source>
</reference>
<dbReference type="GO" id="GO:0006597">
    <property type="term" value="P:spermine biosynthetic process"/>
    <property type="evidence" value="ECO:0007669"/>
    <property type="project" value="TreeGrafter"/>
</dbReference>
<comment type="pathway">
    <text evidence="1">Amine and polyamine biosynthesis; S-adenosylmethioninamine biosynthesis; S-adenosylmethioninamine from S-adenosyl-L-methionine: step 1/1.</text>
</comment>
<organism evidence="6 7">
    <name type="scientific">Blomia tropicalis</name>
    <name type="common">Mite</name>
    <dbReference type="NCBI Taxonomy" id="40697"/>
    <lineage>
        <taxon>Eukaryota</taxon>
        <taxon>Metazoa</taxon>
        <taxon>Ecdysozoa</taxon>
        <taxon>Arthropoda</taxon>
        <taxon>Chelicerata</taxon>
        <taxon>Arachnida</taxon>
        <taxon>Acari</taxon>
        <taxon>Acariformes</taxon>
        <taxon>Sarcoptiformes</taxon>
        <taxon>Astigmata</taxon>
        <taxon>Glycyphagoidea</taxon>
        <taxon>Echimyopodidae</taxon>
        <taxon>Blomia</taxon>
    </lineage>
</organism>
<dbReference type="EMBL" id="JAPWDV010000001">
    <property type="protein sequence ID" value="KAJ6221563.1"/>
    <property type="molecule type" value="Genomic_DNA"/>
</dbReference>
<dbReference type="GO" id="GO:0008295">
    <property type="term" value="P:spermidine biosynthetic process"/>
    <property type="evidence" value="ECO:0007669"/>
    <property type="project" value="UniProtKB-KW"/>
</dbReference>
<dbReference type="InterPro" id="IPR018166">
    <property type="entry name" value="S-AdoMet_deCO2ase_CS"/>
</dbReference>
<evidence type="ECO:0000256" key="1">
    <source>
        <dbReference type="ARBA" id="ARBA00004911"/>
    </source>
</evidence>
<dbReference type="InterPro" id="IPR016067">
    <property type="entry name" value="S-AdoMet_deCO2ase_core"/>
</dbReference>
<comment type="catalytic activity">
    <reaction evidence="5">
        <text>S-adenosyl-L-methionine + H(+) = S-adenosyl 3-(methylsulfanyl)propylamine + CO2</text>
        <dbReference type="Rhea" id="RHEA:15981"/>
        <dbReference type="ChEBI" id="CHEBI:15378"/>
        <dbReference type="ChEBI" id="CHEBI:16526"/>
        <dbReference type="ChEBI" id="CHEBI:57443"/>
        <dbReference type="ChEBI" id="CHEBI:59789"/>
        <dbReference type="EC" id="4.1.1.50"/>
    </reaction>
</comment>
<dbReference type="GO" id="GO:0005829">
    <property type="term" value="C:cytosol"/>
    <property type="evidence" value="ECO:0007669"/>
    <property type="project" value="TreeGrafter"/>
</dbReference>
<proteinExistence type="inferred from homology"/>
<gene>
    <name evidence="6" type="ORF">RDWZM_000108</name>
</gene>
<dbReference type="PANTHER" id="PTHR11570">
    <property type="entry name" value="S-ADENOSYLMETHIONINE DECARBOXYLASE"/>
    <property type="match status" value="1"/>
</dbReference>
<dbReference type="PANTHER" id="PTHR11570:SF0">
    <property type="entry name" value="S-ADENOSYLMETHIONINE DECARBOXYLASE PROENZYME"/>
    <property type="match status" value="1"/>
</dbReference>
<evidence type="ECO:0008006" key="8">
    <source>
        <dbReference type="Google" id="ProtNLM"/>
    </source>
</evidence>
<sequence>MIGNRSIPINGLKNENNVIDISDDSSNGSLEEPQRSLSPSSEIYFFEGAEKRLAVFMSTSSSSGVQQPPDLRKITTDQWAALLSAVECRILSTISTSSGNSGLNAYLLSESSMFVARDHLMIKTCGNTKLLNCLDQIGLYGRAAGFDQIASIRYSRKNLIAPELQEPLYQRFDYERDFINTVLERNGAVHCFGGKANNSEDRFFLYTSSSSVAGGQHQHQHQHQYHQPKHFQSKCIDDAKQEMKSTMEQYKFEIIMEQLDPSAMAIFMENNNEKLNASEVTARSGIGQLLPGMMIDDHLFEPCGYSMNGLIGQQYMTIHITPEPDFSYVSLETDVPQVNYPDFIAKILRLFRPQKFMLNIIVPISAVQVAGDLFDAQFHGFVRLEMERTIIDNSTEMVYARYGTQHCCC</sequence>
<comment type="caution">
    <text evidence="6">The sequence shown here is derived from an EMBL/GenBank/DDBJ whole genome shotgun (WGS) entry which is preliminary data.</text>
</comment>
<dbReference type="Gene3D" id="3.60.90.10">
    <property type="entry name" value="S-adenosylmethionine decarboxylase"/>
    <property type="match status" value="1"/>
</dbReference>
<keyword evidence="3" id="KW-0745">Spermidine biosynthesis</keyword>
<comment type="similarity">
    <text evidence="2">Belongs to the eukaryotic AdoMetDC family.</text>
</comment>
<dbReference type="PROSITE" id="PS01336">
    <property type="entry name" value="ADOMETDC"/>
    <property type="match status" value="1"/>
</dbReference>
<dbReference type="Proteomes" id="UP001142055">
    <property type="component" value="Chromosome 1"/>
</dbReference>
<evidence type="ECO:0000256" key="2">
    <source>
        <dbReference type="ARBA" id="ARBA00008466"/>
    </source>
</evidence>
<evidence type="ECO:0000256" key="3">
    <source>
        <dbReference type="ARBA" id="ARBA00023066"/>
    </source>
</evidence>
<dbReference type="InterPro" id="IPR048283">
    <property type="entry name" value="AdoMetDC-like"/>
</dbReference>
<evidence type="ECO:0000256" key="4">
    <source>
        <dbReference type="ARBA" id="ARBA00023115"/>
    </source>
</evidence>
<dbReference type="GO" id="GO:0004014">
    <property type="term" value="F:adenosylmethionine decarboxylase activity"/>
    <property type="evidence" value="ECO:0007669"/>
    <property type="project" value="UniProtKB-EC"/>
</dbReference>
<evidence type="ECO:0000313" key="6">
    <source>
        <dbReference type="EMBL" id="KAJ6221563.1"/>
    </source>
</evidence>
<protein>
    <recommendedName>
        <fullName evidence="8">Adenosylmethionine decarboxylase</fullName>
    </recommendedName>
</protein>
<accession>A0A9Q0MA78</accession>
<dbReference type="OMA" id="TYFASHR"/>